<protein>
    <submittedName>
        <fullName evidence="4">von Willebrand factor type A domain-containing protein</fullName>
    </submittedName>
</protein>
<dbReference type="Gene3D" id="3.40.50.410">
    <property type="entry name" value="von Willebrand factor, type A domain"/>
    <property type="match status" value="2"/>
</dbReference>
<feature type="domain" description="VWFA" evidence="3">
    <location>
        <begin position="21"/>
        <end position="216"/>
    </location>
</feature>
<feature type="compositionally biased region" description="Low complexity" evidence="1">
    <location>
        <begin position="977"/>
        <end position="988"/>
    </location>
</feature>
<feature type="compositionally biased region" description="Acidic residues" evidence="1">
    <location>
        <begin position="477"/>
        <end position="490"/>
    </location>
</feature>
<reference evidence="4" key="1">
    <citation type="journal article" date="2015" name="PLoS ONE">
        <title>Comprehensive Evaluation of Toxoplasma gondii VEG and Neospora caninum LIV Genomes with Tachyzoite Stage Transcriptome and Proteome Defines Novel Transcript Features.</title>
        <authorList>
            <person name="Ramaprasad A."/>
            <person name="Mourier T."/>
            <person name="Naeem R."/>
            <person name="Malas T.B."/>
            <person name="Moussa E."/>
            <person name="Panigrahi A."/>
            <person name="Vermont S.J."/>
            <person name="Otto T.D."/>
            <person name="Wastling J."/>
            <person name="Pain A."/>
        </authorList>
    </citation>
    <scope>NUCLEOTIDE SEQUENCE</scope>
    <source>
        <strain evidence="4">VEG</strain>
    </source>
</reference>
<accession>A0A0F7UWK1</accession>
<feature type="domain" description="VWFA" evidence="3">
    <location>
        <begin position="255"/>
        <end position="454"/>
    </location>
</feature>
<dbReference type="SMART" id="SM00327">
    <property type="entry name" value="VWA"/>
    <property type="match status" value="2"/>
</dbReference>
<proteinExistence type="predicted"/>
<keyword evidence="2" id="KW-0472">Membrane</keyword>
<dbReference type="SUPFAM" id="SSF53300">
    <property type="entry name" value="vWA-like"/>
    <property type="match status" value="2"/>
</dbReference>
<evidence type="ECO:0000259" key="3">
    <source>
        <dbReference type="PROSITE" id="PS50234"/>
    </source>
</evidence>
<dbReference type="PANTHER" id="PTHR24020">
    <property type="entry name" value="COLLAGEN ALPHA"/>
    <property type="match status" value="1"/>
</dbReference>
<organism evidence="4">
    <name type="scientific">Toxoplasma gondii (strain ATCC 50861 / VEG)</name>
    <dbReference type="NCBI Taxonomy" id="432359"/>
    <lineage>
        <taxon>Eukaryota</taxon>
        <taxon>Sar</taxon>
        <taxon>Alveolata</taxon>
        <taxon>Apicomplexa</taxon>
        <taxon>Conoidasida</taxon>
        <taxon>Coccidia</taxon>
        <taxon>Eucoccidiorida</taxon>
        <taxon>Eimeriorina</taxon>
        <taxon>Sarcocystidae</taxon>
        <taxon>Toxoplasma</taxon>
    </lineage>
</organism>
<sequence>MKRAAHEVTGLGQACKLKNVDAVVVLDSSMSVGAEHWQELLKLTKQFGDTLDSSAGHSRLGLVSYSDSVTVLRKLQKIPSGTAQFEKELGAASFMNGNTFTPKALDSAYELFKETIHEDSEGAEDQEKRRLLLLATDGCADIYGKEYGSLEHHYRAAVGNLDKVPHLHTLVLGIGKQVCVEELRYIAGCDPRSLDAPCPSLLLTSWDSLQKDLRRLDKDVCEEITMEEKEDQEMPPVVPETPEISTTTCHKGRVDAVAVLDGSGSISRADWKKTRDIAKLFSGALNIAEDQSHVSVVRFSTTARADWSLVQPVSWTEKQLTNRISRLPQPYGGTNTPAALEEAYKIFVTSMNNRDEHDSEHVHRVLLLATDGCVNQWDRFKFRTPEAHLHDVLERMSSLKNLHIKVLGIGKSICHSEIRLIAGCDPKGTESCRNAKYTDFNSVLDELPEYLEEICEEVEHGVLPPVSSPEDVTIPSEEPEGGPPAEEEEGGLQPPTEGAGEEEGFPPTEGLPGEQPPVPEEPGEETPGAGPLPEEHPPTEAHPPTEEEGGQFEPSTEGECEREEDTPETQPPTTEEPGEEAPGAGPLPEEHPPIEELPPTEEEGGELEPPTEGAGEEEGFPPTEGLPGEQPPVPEEPGEEAPGAGPLPEEHPPIEELPPTEEEGGELEPPTEGAGEEEGFPPTEGLPGEQPPMPEEPGEEAPGAGPLPEEHPPIEELPPTEEEGGELEPPTEGAGEEEGFPPTEGLPGEQPPVPEEPGEEAPGAGPLPEEHPPIEELPPTEEGGGELEPPTEGAGEEEGFPPTEGLPGEQPPVPEEPGEEAPGAGPLPEEHPPIEELPPTEEEGGELEPPTEGAGEEEGFPPTEGLPGEQPPVPEEPGEEAPGAGPLPEEHPPIEELPPTEEEGGELEPPTEGAGEEEGFPPTEGLPGEQPPMPEEPGEEAPGAGPLPEEQPPPSEEGGFMPPSAGGAQETTPLPPAEESTPSETEPFPEIPEELPEAAEKEEEGGAPIAAIAGAHRDKITCPRGQPKIVVNRVNRLPFLVPAGIIGGVLLLGAAGAGAYALLGGGGAAAAAGSADAGEAVTQGEGAEEAEDREVGIDIDEDMFAVDEM</sequence>
<dbReference type="InterPro" id="IPR036465">
    <property type="entry name" value="vWFA_dom_sf"/>
</dbReference>
<feature type="compositionally biased region" description="Low complexity" evidence="1">
    <location>
        <begin position="571"/>
        <end position="587"/>
    </location>
</feature>
<dbReference type="PROSITE" id="PS50234">
    <property type="entry name" value="VWFA"/>
    <property type="match status" value="2"/>
</dbReference>
<dbReference type="AlphaFoldDB" id="A0A0F7UWK1"/>
<feature type="transmembrane region" description="Helical" evidence="2">
    <location>
        <begin position="1039"/>
        <end position="1063"/>
    </location>
</feature>
<dbReference type="PANTHER" id="PTHR24020:SF20">
    <property type="entry name" value="PH DOMAIN-CONTAINING PROTEIN"/>
    <property type="match status" value="1"/>
</dbReference>
<name>A0A0F7UWK1_TOXGV</name>
<dbReference type="InterPro" id="IPR050525">
    <property type="entry name" value="ECM_Assembly_Org"/>
</dbReference>
<keyword evidence="2" id="KW-0812">Transmembrane</keyword>
<feature type="region of interest" description="Disordered" evidence="1">
    <location>
        <begin position="227"/>
        <end position="246"/>
    </location>
</feature>
<evidence type="ECO:0000313" key="4">
    <source>
        <dbReference type="EMBL" id="CEL74381.1"/>
    </source>
</evidence>
<dbReference type="EMBL" id="LN714497">
    <property type="protein sequence ID" value="CEL74381.1"/>
    <property type="molecule type" value="Genomic_DNA"/>
</dbReference>
<dbReference type="InterPro" id="IPR002035">
    <property type="entry name" value="VWF_A"/>
</dbReference>
<evidence type="ECO:0000256" key="1">
    <source>
        <dbReference type="SAM" id="MobiDB-lite"/>
    </source>
</evidence>
<feature type="compositionally biased region" description="Basic and acidic residues" evidence="1">
    <location>
        <begin position="533"/>
        <end position="545"/>
    </location>
</feature>
<evidence type="ECO:0000256" key="2">
    <source>
        <dbReference type="SAM" id="Phobius"/>
    </source>
</evidence>
<keyword evidence="2" id="KW-1133">Transmembrane helix</keyword>
<gene>
    <name evidence="4" type="ORF">BN1205_074580</name>
</gene>
<feature type="compositionally biased region" description="Acidic residues" evidence="1">
    <location>
        <begin position="546"/>
        <end position="567"/>
    </location>
</feature>
<feature type="region of interest" description="Disordered" evidence="1">
    <location>
        <begin position="461"/>
        <end position="990"/>
    </location>
</feature>
<dbReference type="Pfam" id="PF00092">
    <property type="entry name" value="VWA"/>
    <property type="match status" value="2"/>
</dbReference>